<proteinExistence type="predicted"/>
<evidence type="ECO:0000313" key="2">
    <source>
        <dbReference type="EMBL" id="OJJ56624.1"/>
    </source>
</evidence>
<dbReference type="VEuPathDB" id="FungiDB:ASPSYDRAFT_134495"/>
<evidence type="ECO:0000256" key="1">
    <source>
        <dbReference type="SAM" id="MobiDB-lite"/>
    </source>
</evidence>
<dbReference type="STRING" id="1036612.A0A1L9TB26"/>
<dbReference type="Proteomes" id="UP000184356">
    <property type="component" value="Unassembled WGS sequence"/>
</dbReference>
<keyword evidence="3" id="KW-1185">Reference proteome</keyword>
<reference evidence="3" key="1">
    <citation type="journal article" date="2017" name="Genome Biol.">
        <title>Comparative genomics reveals high biological diversity and specific adaptations in the industrially and medically important fungal genus Aspergillus.</title>
        <authorList>
            <person name="de Vries R.P."/>
            <person name="Riley R."/>
            <person name="Wiebenga A."/>
            <person name="Aguilar-Osorio G."/>
            <person name="Amillis S."/>
            <person name="Uchima C.A."/>
            <person name="Anderluh G."/>
            <person name="Asadollahi M."/>
            <person name="Askin M."/>
            <person name="Barry K."/>
            <person name="Battaglia E."/>
            <person name="Bayram O."/>
            <person name="Benocci T."/>
            <person name="Braus-Stromeyer S.A."/>
            <person name="Caldana C."/>
            <person name="Canovas D."/>
            <person name="Cerqueira G.C."/>
            <person name="Chen F."/>
            <person name="Chen W."/>
            <person name="Choi C."/>
            <person name="Clum A."/>
            <person name="Dos Santos R.A."/>
            <person name="Damasio A.R."/>
            <person name="Diallinas G."/>
            <person name="Emri T."/>
            <person name="Fekete E."/>
            <person name="Flipphi M."/>
            <person name="Freyberg S."/>
            <person name="Gallo A."/>
            <person name="Gournas C."/>
            <person name="Habgood R."/>
            <person name="Hainaut M."/>
            <person name="Harispe M.L."/>
            <person name="Henrissat B."/>
            <person name="Hilden K.S."/>
            <person name="Hope R."/>
            <person name="Hossain A."/>
            <person name="Karabika E."/>
            <person name="Karaffa L."/>
            <person name="Karanyi Z."/>
            <person name="Krasevec N."/>
            <person name="Kuo A."/>
            <person name="Kusch H."/>
            <person name="LaButti K."/>
            <person name="Lagendijk E.L."/>
            <person name="Lapidus A."/>
            <person name="Levasseur A."/>
            <person name="Lindquist E."/>
            <person name="Lipzen A."/>
            <person name="Logrieco A.F."/>
            <person name="MacCabe A."/>
            <person name="Maekelae M.R."/>
            <person name="Malavazi I."/>
            <person name="Melin P."/>
            <person name="Meyer V."/>
            <person name="Mielnichuk N."/>
            <person name="Miskei M."/>
            <person name="Molnar A.P."/>
            <person name="Mule G."/>
            <person name="Ngan C.Y."/>
            <person name="Orejas M."/>
            <person name="Orosz E."/>
            <person name="Ouedraogo J.P."/>
            <person name="Overkamp K.M."/>
            <person name="Park H.-S."/>
            <person name="Perrone G."/>
            <person name="Piumi F."/>
            <person name="Punt P.J."/>
            <person name="Ram A.F."/>
            <person name="Ramon A."/>
            <person name="Rauscher S."/>
            <person name="Record E."/>
            <person name="Riano-Pachon D.M."/>
            <person name="Robert V."/>
            <person name="Roehrig J."/>
            <person name="Ruller R."/>
            <person name="Salamov A."/>
            <person name="Salih N.S."/>
            <person name="Samson R.A."/>
            <person name="Sandor E."/>
            <person name="Sanguinetti M."/>
            <person name="Schuetze T."/>
            <person name="Sepcic K."/>
            <person name="Shelest E."/>
            <person name="Sherlock G."/>
            <person name="Sophianopoulou V."/>
            <person name="Squina F.M."/>
            <person name="Sun H."/>
            <person name="Susca A."/>
            <person name="Todd R.B."/>
            <person name="Tsang A."/>
            <person name="Unkles S.E."/>
            <person name="van de Wiele N."/>
            <person name="van Rossen-Uffink D."/>
            <person name="Oliveira J.V."/>
            <person name="Vesth T.C."/>
            <person name="Visser J."/>
            <person name="Yu J.-H."/>
            <person name="Zhou M."/>
            <person name="Andersen M.R."/>
            <person name="Archer D.B."/>
            <person name="Baker S.E."/>
            <person name="Benoit I."/>
            <person name="Brakhage A.A."/>
            <person name="Braus G.H."/>
            <person name="Fischer R."/>
            <person name="Frisvad J.C."/>
            <person name="Goldman G.H."/>
            <person name="Houbraken J."/>
            <person name="Oakley B."/>
            <person name="Pocsi I."/>
            <person name="Scazzocchio C."/>
            <person name="Seiboth B."/>
            <person name="vanKuyk P.A."/>
            <person name="Wortman J."/>
            <person name="Dyer P.S."/>
            <person name="Grigoriev I.V."/>
        </authorList>
    </citation>
    <scope>NUCLEOTIDE SEQUENCE [LARGE SCALE GENOMIC DNA]</scope>
    <source>
        <strain evidence="3">CBS 593.65</strain>
    </source>
</reference>
<gene>
    <name evidence="2" type="ORF">ASPSYDRAFT_134495</name>
</gene>
<dbReference type="CDD" id="cd00719">
    <property type="entry name" value="GIY-YIG_SF"/>
    <property type="match status" value="1"/>
</dbReference>
<dbReference type="RefSeq" id="XP_040700430.1">
    <property type="nucleotide sequence ID" value="XM_040840682.1"/>
</dbReference>
<sequence length="1148" mass="130774">MASPLDRSPIMETTASHEFTVIGSIPEHEVQTERLLYRVMRHLTVNILVYFSDKDLYSDYLYGYEDEVQWENRHVLVEEISSIIHMMATVEHVRSLKISWLEPREQSILHEAMKTIVDKTYINNFLNTTWEEIIQARHDKSVRLDYVCPPILLSMGPGDCEEVQKPGHHHLGALYPFRESFIRWMNLKYRANRGLGPNPQKYYWMEPQTQVQRTREKRTRDDLGSSAGQLEYHQARKPKRPKKGDETVSYFRIYPLMRPQVPEEDDSWKVFQKVTFPDLGNVITKLATNLVENDYPQLRHIPYKRIINACGGPQGIGRRLLGYVDPSIKILDNKEVSVKRLDKIGEDQFYKGIQWHSNSGYLNYVTDDEDEKYWRAYVGQSVQPKTRIAQHLRAAAGSIPQTLHHYIIWKGNGRRSMNFLKLWSIYDIDSLDGESAVIFPNILEMSFSVAFQSLPLDAVMNFYGLNPKEYSNTGLNVLPPLLQGINLQSHIRQVYTTPVADSLDPQIRSWPTFREENRVPDTTVQRWSGSHNMTTWRDYIQLFQSVVANEVRFAGSNVFEGPTTSITSGTGSMGYILAQEQLSAAISQITREEIHLSYPIGDLTSQIGVIISTCAIDVDDKEKHVPWGIRESGFDESSCLLWFADPRKRSFARLTPTESSDIEDALVRFNKQVICDSALKLIILDGKGTSKYILPGIPPDSLNHFQIPLYCGKVCGFFEREHGKLKRVYFECPSSLLSLWANPGPSAQRIAEIFKFAAALTGTHGIRPYFCNTASAVYHILRIYSEENNGAAIMTEPDVNPIIQAFLYRKGFRTSEDIRCLAETGGTLSRGLLLLLFTLRRKPSEFANARPLELSTTNIHRKGVFTKDQLEKAASLVEAVQPTNYKLCDMVCESLGNINDHEARQVERLAVKKSSNMKTSSSQEGDHFLEVDGVGSDIACEDMFPTDTGFDMDSCPDSLVFQSEILRKVTSRFQAQRRRVMPILKEEGLMYAGTWGTSTRAIQVHPPPSMASIMLALPGTTKENLPCEIKLKAEIYSGRTLPNKWALDARDTDPVAKLAFLASYLGNERYIQNHGETNARKANTFMDWATDCSLEVMKLRPRRHFDAHETAVRQLLNVSAETKPKTYFTDDSCQLWRIDGVLMSKIEQ</sequence>
<organism evidence="2 3">
    <name type="scientific">Aspergillus sydowii CBS 593.65</name>
    <dbReference type="NCBI Taxonomy" id="1036612"/>
    <lineage>
        <taxon>Eukaryota</taxon>
        <taxon>Fungi</taxon>
        <taxon>Dikarya</taxon>
        <taxon>Ascomycota</taxon>
        <taxon>Pezizomycotina</taxon>
        <taxon>Eurotiomycetes</taxon>
        <taxon>Eurotiomycetidae</taxon>
        <taxon>Eurotiales</taxon>
        <taxon>Aspergillaceae</taxon>
        <taxon>Aspergillus</taxon>
        <taxon>Aspergillus subgen. Nidulantes</taxon>
    </lineage>
</organism>
<dbReference type="AlphaFoldDB" id="A0A1L9TB26"/>
<accession>A0A1L9TB26</accession>
<dbReference type="OrthoDB" id="4369670at2759"/>
<feature type="region of interest" description="Disordered" evidence="1">
    <location>
        <begin position="209"/>
        <end position="244"/>
    </location>
</feature>
<protein>
    <submittedName>
        <fullName evidence="2">Uncharacterized protein</fullName>
    </submittedName>
</protein>
<dbReference type="GeneID" id="63756755"/>
<dbReference type="EMBL" id="KV878590">
    <property type="protein sequence ID" value="OJJ56624.1"/>
    <property type="molecule type" value="Genomic_DNA"/>
</dbReference>
<name>A0A1L9TB26_9EURO</name>
<evidence type="ECO:0000313" key="3">
    <source>
        <dbReference type="Proteomes" id="UP000184356"/>
    </source>
</evidence>